<comment type="caution">
    <text evidence="1">The sequence shown here is derived from an EMBL/GenBank/DDBJ whole genome shotgun (WGS) entry which is preliminary data.</text>
</comment>
<name>A0A556QKK1_9BACT</name>
<evidence type="ECO:0000313" key="2">
    <source>
        <dbReference type="Proteomes" id="UP000315648"/>
    </source>
</evidence>
<gene>
    <name evidence="1" type="ORF">FPL22_13735</name>
</gene>
<dbReference type="RefSeq" id="WP_144230980.1">
    <property type="nucleotide sequence ID" value="NZ_VMBG01000002.1"/>
</dbReference>
<dbReference type="EMBL" id="VMBG01000002">
    <property type="protein sequence ID" value="TSJ77159.1"/>
    <property type="molecule type" value="Genomic_DNA"/>
</dbReference>
<sequence length="360" mass="40792">MAAVFFVRRKNLKQCAVGRVKVRVPVVFKKLTRVASMMLAIGVSARAQGDAEVLPVPDVLVYRDGDRVQGRLIRREDEFLIFKSVRFGELRVSTADARIENAGTTVVVAATPAPAKDAVAPVPPLASSSPDELTNLFRNFFGPWHGRFALSSQVISDTSDRADFMTEARLKRKWTKDEVSGSIRYDYSKTNDIVTTDIIKGNGLWRRTLPKRLFTVYRPAYEWNRAYKDDGVNRDYILLQQEVGLGVRAVDTENWKVRVGVAENFFDAWDTSAGGHTSAQVESLFAEADLKLPWRIIVTERAVYYYAIKTGNDGFENQFEITKKLTDTLSLGLRHEVRYNDPDVRSQDYSLLRFLIGFDF</sequence>
<keyword evidence="2" id="KW-1185">Reference proteome</keyword>
<proteinExistence type="predicted"/>
<accession>A0A556QKK1</accession>
<dbReference type="Pfam" id="PF04338">
    <property type="entry name" value="DUF481"/>
    <property type="match status" value="1"/>
</dbReference>
<dbReference type="OrthoDB" id="190541at2"/>
<reference evidence="1 2" key="1">
    <citation type="submission" date="2019-07" db="EMBL/GenBank/DDBJ databases">
        <title>Description of 53C-WASEF.</title>
        <authorList>
            <person name="Pitt A."/>
            <person name="Hahn M.W."/>
        </authorList>
    </citation>
    <scope>NUCLEOTIDE SEQUENCE [LARGE SCALE GENOMIC DNA]</scope>
    <source>
        <strain evidence="1 2">53C-WASEF</strain>
    </source>
</reference>
<evidence type="ECO:0000313" key="1">
    <source>
        <dbReference type="EMBL" id="TSJ77159.1"/>
    </source>
</evidence>
<protein>
    <submittedName>
        <fullName evidence="1">DUF481 domain-containing protein</fullName>
    </submittedName>
</protein>
<dbReference type="AlphaFoldDB" id="A0A556QKK1"/>
<dbReference type="Proteomes" id="UP000315648">
    <property type="component" value="Unassembled WGS sequence"/>
</dbReference>
<organism evidence="1 2">
    <name type="scientific">Rariglobus hedericola</name>
    <dbReference type="NCBI Taxonomy" id="2597822"/>
    <lineage>
        <taxon>Bacteria</taxon>
        <taxon>Pseudomonadati</taxon>
        <taxon>Verrucomicrobiota</taxon>
        <taxon>Opitutia</taxon>
        <taxon>Opitutales</taxon>
        <taxon>Opitutaceae</taxon>
        <taxon>Rariglobus</taxon>
    </lineage>
</organism>
<dbReference type="InterPro" id="IPR007433">
    <property type="entry name" value="DUF481"/>
</dbReference>